<dbReference type="GO" id="GO:0003824">
    <property type="term" value="F:catalytic activity"/>
    <property type="evidence" value="ECO:0007669"/>
    <property type="project" value="InterPro"/>
</dbReference>
<protein>
    <recommendedName>
        <fullName evidence="1">Cyclodeaminase/cyclohydrolase domain-containing protein</fullName>
    </recommendedName>
</protein>
<dbReference type="Gene3D" id="1.20.120.680">
    <property type="entry name" value="Formiminotetrahydrofolate cyclodeaminase monomer, up-and-down helical bundle"/>
    <property type="match status" value="1"/>
</dbReference>
<name>A0A3B1D3Y5_9ZZZZ</name>
<organism evidence="2">
    <name type="scientific">hydrothermal vent metagenome</name>
    <dbReference type="NCBI Taxonomy" id="652676"/>
    <lineage>
        <taxon>unclassified sequences</taxon>
        <taxon>metagenomes</taxon>
        <taxon>ecological metagenomes</taxon>
    </lineage>
</organism>
<dbReference type="InterPro" id="IPR007044">
    <property type="entry name" value="Cyclodeamin/CycHdrlase"/>
</dbReference>
<sequence>MKKLKNQTLTEYINILSQKVPVPGGGSAAALNGALGVSLIEMVANYSLGRSSSKRVESRIQKIIEKSKIIRKRLLELVDLDAEAYLEVVKTRKASEKEKKLALKAACDVPKEVGELCQKAMGLTSFLVEHGNKYLVSDIEVAIEMLFAAFKAAHINIKVNQS</sequence>
<dbReference type="SUPFAM" id="SSF101262">
    <property type="entry name" value="Methenyltetrahydrofolate cyclohydrolase-like"/>
    <property type="match status" value="1"/>
</dbReference>
<evidence type="ECO:0000259" key="1">
    <source>
        <dbReference type="Pfam" id="PF04961"/>
    </source>
</evidence>
<dbReference type="AlphaFoldDB" id="A0A3B1D3Y5"/>
<dbReference type="EMBL" id="UOGJ01000053">
    <property type="protein sequence ID" value="VAX35452.1"/>
    <property type="molecule type" value="Genomic_DNA"/>
</dbReference>
<proteinExistence type="predicted"/>
<reference evidence="2" key="1">
    <citation type="submission" date="2018-06" db="EMBL/GenBank/DDBJ databases">
        <authorList>
            <person name="Zhirakovskaya E."/>
        </authorList>
    </citation>
    <scope>NUCLEOTIDE SEQUENCE</scope>
</reference>
<dbReference type="Pfam" id="PF04961">
    <property type="entry name" value="FTCD_C"/>
    <property type="match status" value="1"/>
</dbReference>
<accession>A0A3B1D3Y5</accession>
<dbReference type="InterPro" id="IPR036178">
    <property type="entry name" value="Formintransfe-cycloase-like_sf"/>
</dbReference>
<feature type="domain" description="Cyclodeaminase/cyclohydrolase" evidence="1">
    <location>
        <begin position="8"/>
        <end position="160"/>
    </location>
</feature>
<evidence type="ECO:0000313" key="2">
    <source>
        <dbReference type="EMBL" id="VAX35452.1"/>
    </source>
</evidence>
<gene>
    <name evidence="2" type="ORF">MNBD_UNCLBAC01-1192</name>
</gene>